<feature type="chain" id="PRO_5014817116" description="DUF4774 domain-containing protein" evidence="2">
    <location>
        <begin position="20"/>
        <end position="398"/>
    </location>
</feature>
<evidence type="ECO:0000256" key="2">
    <source>
        <dbReference type="SAM" id="SignalP"/>
    </source>
</evidence>
<dbReference type="EMBL" id="KY031291">
    <property type="protein sequence ID" value="ATU83042.1"/>
    <property type="molecule type" value="mRNA"/>
</dbReference>
<keyword evidence="2" id="KW-0732">Signal</keyword>
<accession>A0A2K8JSW4</accession>
<feature type="region of interest" description="Disordered" evidence="1">
    <location>
        <begin position="126"/>
        <end position="169"/>
    </location>
</feature>
<dbReference type="Pfam" id="PF15999">
    <property type="entry name" value="DUF4774"/>
    <property type="match status" value="1"/>
</dbReference>
<name>A0A2K8JSW4_PRIPG</name>
<evidence type="ECO:0000256" key="1">
    <source>
        <dbReference type="SAM" id="MobiDB-lite"/>
    </source>
</evidence>
<evidence type="ECO:0000259" key="3">
    <source>
        <dbReference type="Pfam" id="PF15999"/>
    </source>
</evidence>
<evidence type="ECO:0000313" key="4">
    <source>
        <dbReference type="EMBL" id="ATU83042.1"/>
    </source>
</evidence>
<feature type="compositionally biased region" description="Basic and acidic residues" evidence="1">
    <location>
        <begin position="141"/>
        <end position="161"/>
    </location>
</feature>
<organism evidence="4">
    <name type="scientific">Pristhesancus plagipennis</name>
    <name type="common">Common assassin bug</name>
    <dbReference type="NCBI Taxonomy" id="1955184"/>
    <lineage>
        <taxon>Eukaryota</taxon>
        <taxon>Metazoa</taxon>
        <taxon>Ecdysozoa</taxon>
        <taxon>Arthropoda</taxon>
        <taxon>Hexapoda</taxon>
        <taxon>Insecta</taxon>
        <taxon>Pterygota</taxon>
        <taxon>Neoptera</taxon>
        <taxon>Paraneoptera</taxon>
        <taxon>Hemiptera</taxon>
        <taxon>Heteroptera</taxon>
        <taxon>Panheteroptera</taxon>
        <taxon>Cimicomorpha</taxon>
        <taxon>Reduviidae</taxon>
        <taxon>Harpactorinae</taxon>
        <taxon>Harpactorini</taxon>
        <taxon>Pristhesancus</taxon>
    </lineage>
</organism>
<feature type="domain" description="DUF4774" evidence="3">
    <location>
        <begin position="326"/>
        <end position="372"/>
    </location>
</feature>
<protein>
    <recommendedName>
        <fullName evidence="3">DUF4774 domain-containing protein</fullName>
    </recommendedName>
</protein>
<sequence>MMNTQVLIAVLMVVGSSIAYPRTYQEQRQIYYPQPIPVQQRLAAAAAPQVYVQQSPLLQVPAATSLLPNNVNNGVRYGQQPVLYVVPNGAQVYYEEQGGEGGSTGGGYVDTVLNLLQGASNYFPFGSGQKPAEGGGTTTAEEAKPEKEEKPEKLEQSEKLEQATGAAGEQSNLVAAPEQPLQHQLQQQQLQQQAGVRYQQQPGVRYQQQIYQQQLPQKYLLQPQQQSFEKYLALRNQQIYANTPAAVGLPSANVLYYKNPEQLADYSKKPGAAAVEFQRFLNKAHENHHHHTQTTTEKEENETEEQSTTSPDGEQSQTEELGPSIAQAKPQAVSVAGPGGVAAAAPVGTAIVGPGGMALSAPQATAVAGTKPKPSGGSDKLVRTYLPRNSAFSAYYPY</sequence>
<proteinExistence type="evidence at transcript level"/>
<feature type="signal peptide" evidence="2">
    <location>
        <begin position="1"/>
        <end position="19"/>
    </location>
</feature>
<dbReference type="InterPro" id="IPR031942">
    <property type="entry name" value="DUF4774"/>
</dbReference>
<reference evidence="4" key="1">
    <citation type="submission" date="2016-10" db="EMBL/GenBank/DDBJ databases">
        <title>The assassin bug Pristhesancus plagipennis produces two different types of venom.</title>
        <authorList>
            <person name="Walker A.A."/>
            <person name="Herzig V."/>
            <person name="Jin J."/>
            <person name="Fry B.G."/>
            <person name="King G.F."/>
        </authorList>
    </citation>
    <scope>NUCLEOTIDE SEQUENCE</scope>
    <source>
        <tissue evidence="4">Venom/labial glands</tissue>
    </source>
</reference>
<feature type="region of interest" description="Disordered" evidence="1">
    <location>
        <begin position="286"/>
        <end position="323"/>
    </location>
</feature>
<dbReference type="AlphaFoldDB" id="A0A2K8JSW4"/>